<keyword evidence="10" id="KW-0472">Membrane</keyword>
<feature type="domain" description="Histidine kinase/HSP90-like ATPase" evidence="11">
    <location>
        <begin position="348"/>
        <end position="438"/>
    </location>
</feature>
<evidence type="ECO:0000313" key="13">
    <source>
        <dbReference type="Proteomes" id="UP001499882"/>
    </source>
</evidence>
<dbReference type="SUPFAM" id="SSF55874">
    <property type="entry name" value="ATPase domain of HSP90 chaperone/DNA topoisomerase II/histidine kinase"/>
    <property type="match status" value="1"/>
</dbReference>
<keyword evidence="10" id="KW-1133">Transmembrane helix</keyword>
<dbReference type="PANTHER" id="PTHR24421">
    <property type="entry name" value="NITRATE/NITRITE SENSOR PROTEIN NARX-RELATED"/>
    <property type="match status" value="1"/>
</dbReference>
<keyword evidence="5" id="KW-0547">Nucleotide-binding</keyword>
<dbReference type="Proteomes" id="UP001499882">
    <property type="component" value="Unassembled WGS sequence"/>
</dbReference>
<feature type="transmembrane region" description="Helical" evidence="10">
    <location>
        <begin position="192"/>
        <end position="221"/>
    </location>
</feature>
<keyword evidence="4" id="KW-0808">Transferase</keyword>
<dbReference type="InterPro" id="IPR036890">
    <property type="entry name" value="HATPase_C_sf"/>
</dbReference>
<dbReference type="GO" id="GO:0016301">
    <property type="term" value="F:kinase activity"/>
    <property type="evidence" value="ECO:0007669"/>
    <property type="project" value="UniProtKB-KW"/>
</dbReference>
<keyword evidence="13" id="KW-1185">Reference proteome</keyword>
<dbReference type="Pfam" id="PF13796">
    <property type="entry name" value="Sensor"/>
    <property type="match status" value="1"/>
</dbReference>
<feature type="transmembrane region" description="Helical" evidence="10">
    <location>
        <begin position="129"/>
        <end position="152"/>
    </location>
</feature>
<proteinExistence type="predicted"/>
<protein>
    <recommendedName>
        <fullName evidence="2">histidine kinase</fullName>
        <ecNumber evidence="2">2.7.13.3</ecNumber>
    </recommendedName>
</protein>
<feature type="transmembrane region" description="Helical" evidence="10">
    <location>
        <begin position="60"/>
        <end position="83"/>
    </location>
</feature>
<dbReference type="RefSeq" id="WP_345527289.1">
    <property type="nucleotide sequence ID" value="NZ_BAABKN010000015.1"/>
</dbReference>
<keyword evidence="7" id="KW-0067">ATP-binding</keyword>
<reference evidence="13" key="1">
    <citation type="journal article" date="2019" name="Int. J. Syst. Evol. Microbiol.">
        <title>The Global Catalogue of Microorganisms (GCM) 10K type strain sequencing project: providing services to taxonomists for standard genome sequencing and annotation.</title>
        <authorList>
            <consortium name="The Broad Institute Genomics Platform"/>
            <consortium name="The Broad Institute Genome Sequencing Center for Infectious Disease"/>
            <person name="Wu L."/>
            <person name="Ma J."/>
        </authorList>
    </citation>
    <scope>NUCLEOTIDE SEQUENCE [LARGE SCALE GENOMIC DNA]</scope>
    <source>
        <strain evidence="13">JCM 18532</strain>
    </source>
</reference>
<evidence type="ECO:0000256" key="4">
    <source>
        <dbReference type="ARBA" id="ARBA00022679"/>
    </source>
</evidence>
<dbReference type="CDD" id="cd16917">
    <property type="entry name" value="HATPase_UhpB-NarQ-NarX-like"/>
    <property type="match status" value="1"/>
</dbReference>
<evidence type="ECO:0000256" key="2">
    <source>
        <dbReference type="ARBA" id="ARBA00012438"/>
    </source>
</evidence>
<dbReference type="InterPro" id="IPR050482">
    <property type="entry name" value="Sensor_HK_TwoCompSys"/>
</dbReference>
<dbReference type="SMART" id="SM00387">
    <property type="entry name" value="HATPase_c"/>
    <property type="match status" value="1"/>
</dbReference>
<dbReference type="InterPro" id="IPR003594">
    <property type="entry name" value="HATPase_dom"/>
</dbReference>
<dbReference type="InterPro" id="IPR025828">
    <property type="entry name" value="Put_sensor_dom"/>
</dbReference>
<dbReference type="Pfam" id="PF02518">
    <property type="entry name" value="HATPase_c"/>
    <property type="match status" value="1"/>
</dbReference>
<keyword evidence="6 12" id="KW-0418">Kinase</keyword>
<dbReference type="EC" id="2.7.13.3" evidence="2"/>
<keyword evidence="8" id="KW-0902">Two-component regulatory system</keyword>
<evidence type="ECO:0000256" key="5">
    <source>
        <dbReference type="ARBA" id="ARBA00022741"/>
    </source>
</evidence>
<name>A0ABP8YY28_9ACTN</name>
<sequence>MTETVTMPTATPATAPVSAPATDRPRGVRRVLLETGYNLSAFPIALVAFIVVVIDLALGLGLAIFIGGILLISVATMVARGFARFERIRLRGMLGRDAATPTYLCAPAGAGFWRRQLTPLKDAQSWLDVVWALVGLTTGTLAFAVTLAWWVATGIGLTYWFWQHWIPEGDESGLASLIGLGEGRTTESLLNLALGVVLLLTLPWAVRLVATIHASLAWVLLSSRAELQQEVARVEGGRDAARVAEAESMRRLERDIHDGPQQRLVRLTMDLGRAKRQVSDDPDRAAATIDEALAQARETVAELRSLSRGIAPPLLVDRGLAAALEEMLAQSAVPIESRIDVPAQLPPHVETAVYFVVAEALTNVAKHSAAASASVSVIDAGSQVEVRVADDGIGGAHLAKGLGLAGLRQRLAAVDGTLEVTSPEGGGTVLVARIPVLQG</sequence>
<evidence type="ECO:0000256" key="9">
    <source>
        <dbReference type="SAM" id="MobiDB-lite"/>
    </source>
</evidence>
<accession>A0ABP8YY28</accession>
<evidence type="ECO:0000256" key="1">
    <source>
        <dbReference type="ARBA" id="ARBA00000085"/>
    </source>
</evidence>
<dbReference type="Pfam" id="PF07730">
    <property type="entry name" value="HisKA_3"/>
    <property type="match status" value="1"/>
</dbReference>
<evidence type="ECO:0000256" key="6">
    <source>
        <dbReference type="ARBA" id="ARBA00022777"/>
    </source>
</evidence>
<feature type="transmembrane region" description="Helical" evidence="10">
    <location>
        <begin position="36"/>
        <end position="54"/>
    </location>
</feature>
<keyword evidence="10" id="KW-0812">Transmembrane</keyword>
<dbReference type="EMBL" id="BAABKN010000015">
    <property type="protein sequence ID" value="GAA4740900.1"/>
    <property type="molecule type" value="Genomic_DNA"/>
</dbReference>
<evidence type="ECO:0000256" key="10">
    <source>
        <dbReference type="SAM" id="Phobius"/>
    </source>
</evidence>
<comment type="catalytic activity">
    <reaction evidence="1">
        <text>ATP + protein L-histidine = ADP + protein N-phospho-L-histidine.</text>
        <dbReference type="EC" id="2.7.13.3"/>
    </reaction>
</comment>
<organism evidence="12 13">
    <name type="scientific">Nocardioides endophyticus</name>
    <dbReference type="NCBI Taxonomy" id="1353775"/>
    <lineage>
        <taxon>Bacteria</taxon>
        <taxon>Bacillati</taxon>
        <taxon>Actinomycetota</taxon>
        <taxon>Actinomycetes</taxon>
        <taxon>Propionibacteriales</taxon>
        <taxon>Nocardioidaceae</taxon>
        <taxon>Nocardioides</taxon>
    </lineage>
</organism>
<evidence type="ECO:0000256" key="8">
    <source>
        <dbReference type="ARBA" id="ARBA00023012"/>
    </source>
</evidence>
<dbReference type="PANTHER" id="PTHR24421:SF10">
    <property type="entry name" value="NITRATE_NITRITE SENSOR PROTEIN NARQ"/>
    <property type="match status" value="1"/>
</dbReference>
<evidence type="ECO:0000313" key="12">
    <source>
        <dbReference type="EMBL" id="GAA4740900.1"/>
    </source>
</evidence>
<feature type="region of interest" description="Disordered" evidence="9">
    <location>
        <begin position="1"/>
        <end position="22"/>
    </location>
</feature>
<evidence type="ECO:0000259" key="11">
    <source>
        <dbReference type="SMART" id="SM00387"/>
    </source>
</evidence>
<dbReference type="Gene3D" id="1.20.5.1930">
    <property type="match status" value="1"/>
</dbReference>
<dbReference type="InterPro" id="IPR011712">
    <property type="entry name" value="Sig_transdc_His_kin_sub3_dim/P"/>
</dbReference>
<keyword evidence="3" id="KW-0597">Phosphoprotein</keyword>
<evidence type="ECO:0000256" key="3">
    <source>
        <dbReference type="ARBA" id="ARBA00022553"/>
    </source>
</evidence>
<dbReference type="Gene3D" id="3.30.565.10">
    <property type="entry name" value="Histidine kinase-like ATPase, C-terminal domain"/>
    <property type="match status" value="1"/>
</dbReference>
<gene>
    <name evidence="12" type="ORF">GCM10023350_26770</name>
</gene>
<evidence type="ECO:0000256" key="7">
    <source>
        <dbReference type="ARBA" id="ARBA00022840"/>
    </source>
</evidence>
<comment type="caution">
    <text evidence="12">The sequence shown here is derived from an EMBL/GenBank/DDBJ whole genome shotgun (WGS) entry which is preliminary data.</text>
</comment>